<protein>
    <submittedName>
        <fullName evidence="1">Peptidyl-prolyl isomerase cwc27</fullName>
        <ecNumber evidence="1">5.2.1.8</ecNumber>
    </submittedName>
</protein>
<dbReference type="EMBL" id="JANBPG010001491">
    <property type="protein sequence ID" value="KAJ1889702.1"/>
    <property type="molecule type" value="Genomic_DNA"/>
</dbReference>
<sequence>MSSIYVSEPPTSGKVVLETSAGDIEIELWSKEAPKACRNFIQLCVDGYYDTTIFHRLVSGWIVQGGDPTGTGEGGESIYGAPFADEFHSRLRFSRRGLLGMANTGPNNNSSQFFITLAPTPELQKKNTIFGTVVGDSLFNALKLGSGEVDSVTERPVHPKTLKHARVLDNPFPDIVPRATAKRVAAPDPDQSDAAVATALKKKRGRNIKAVKNKKLLSFADDDDADEEYTMAHDSKAGPVAVATRTEMKSSHDLLKSDPMLSKETSSAASPVPLKVIRGLNSIPELLPKETESVVLADSGRTRADAPSVREKIQSVENEIKKLAERDNKRKSTLNADSGESKRPKSALSEMLSRYKTAGPGVRTAARKKDTGREDELFVRLGSFQSKIRNTKGFEKPAAGGNCDTEAGDTGRKCELHGVAGCKSCQRVKPDEYSNLGKAASRFDGGDWLSHTLKFSNSKEKGSASEYAPRVEDYVVIDPREQEQKFLKRNQK</sequence>
<keyword evidence="2" id="KW-1185">Reference proteome</keyword>
<accession>A0ACC1IDR6</accession>
<comment type="caution">
    <text evidence="1">The sequence shown here is derived from an EMBL/GenBank/DDBJ whole genome shotgun (WGS) entry which is preliminary data.</text>
</comment>
<organism evidence="1 2">
    <name type="scientific">Kickxella alabastrina</name>
    <dbReference type="NCBI Taxonomy" id="61397"/>
    <lineage>
        <taxon>Eukaryota</taxon>
        <taxon>Fungi</taxon>
        <taxon>Fungi incertae sedis</taxon>
        <taxon>Zoopagomycota</taxon>
        <taxon>Kickxellomycotina</taxon>
        <taxon>Kickxellomycetes</taxon>
        <taxon>Kickxellales</taxon>
        <taxon>Kickxellaceae</taxon>
        <taxon>Kickxella</taxon>
    </lineage>
</organism>
<dbReference type="EC" id="5.2.1.8" evidence="1"/>
<evidence type="ECO:0000313" key="2">
    <source>
        <dbReference type="Proteomes" id="UP001150581"/>
    </source>
</evidence>
<evidence type="ECO:0000313" key="1">
    <source>
        <dbReference type="EMBL" id="KAJ1889702.1"/>
    </source>
</evidence>
<gene>
    <name evidence="1" type="primary">CWC27_2</name>
    <name evidence="1" type="ORF">LPJ66_007890</name>
</gene>
<proteinExistence type="predicted"/>
<keyword evidence="1" id="KW-0413">Isomerase</keyword>
<name>A0ACC1IDR6_9FUNG</name>
<reference evidence="1" key="1">
    <citation type="submission" date="2022-07" db="EMBL/GenBank/DDBJ databases">
        <title>Phylogenomic reconstructions and comparative analyses of Kickxellomycotina fungi.</title>
        <authorList>
            <person name="Reynolds N.K."/>
            <person name="Stajich J.E."/>
            <person name="Barry K."/>
            <person name="Grigoriev I.V."/>
            <person name="Crous P."/>
            <person name="Smith M.E."/>
        </authorList>
    </citation>
    <scope>NUCLEOTIDE SEQUENCE</scope>
    <source>
        <strain evidence="1">Benny 63K</strain>
    </source>
</reference>
<dbReference type="Proteomes" id="UP001150581">
    <property type="component" value="Unassembled WGS sequence"/>
</dbReference>